<feature type="domain" description="Clp1 P-loop" evidence="9">
    <location>
        <begin position="363"/>
        <end position="557"/>
    </location>
</feature>
<dbReference type="InterPro" id="IPR032319">
    <property type="entry name" value="CLP1_P"/>
</dbReference>
<keyword evidence="6" id="KW-0418">Kinase</keyword>
<keyword evidence="5" id="KW-0547">Nucleotide-binding</keyword>
<dbReference type="OrthoDB" id="2405412at2759"/>
<dbReference type="GO" id="GO:0000448">
    <property type="term" value="P:cleavage in ITS2 between 5.8S rRNA and LSU-rRNA of tricistronic rRNA transcript (SSU-rRNA, 5.8S rRNA, LSU-rRNA)"/>
    <property type="evidence" value="ECO:0007669"/>
    <property type="project" value="TreeGrafter"/>
</dbReference>
<dbReference type="EMBL" id="MLYV02001126">
    <property type="protein sequence ID" value="PSR72880.1"/>
    <property type="molecule type" value="Genomic_DNA"/>
</dbReference>
<comment type="caution">
    <text evidence="10">The sequence shown here is derived from an EMBL/GenBank/DDBJ whole genome shotgun (WGS) entry which is preliminary data.</text>
</comment>
<dbReference type="AlphaFoldDB" id="A0A2R6NKH6"/>
<dbReference type="STRING" id="98765.A0A2R6NKH6"/>
<feature type="compositionally biased region" description="Acidic residues" evidence="8">
    <location>
        <begin position="90"/>
        <end position="103"/>
    </location>
</feature>
<dbReference type="Proteomes" id="UP000186601">
    <property type="component" value="Unassembled WGS sequence"/>
</dbReference>
<comment type="similarity">
    <text evidence="1">Belongs to the Clp1 family. NOL9/GRC3 subfamily.</text>
</comment>
<evidence type="ECO:0000256" key="7">
    <source>
        <dbReference type="ARBA" id="ARBA00022840"/>
    </source>
</evidence>
<evidence type="ECO:0000256" key="8">
    <source>
        <dbReference type="SAM" id="MobiDB-lite"/>
    </source>
</evidence>
<keyword evidence="7" id="KW-0067">ATP-binding</keyword>
<gene>
    <name evidence="10" type="ORF">PHLCEN_2v11247</name>
</gene>
<feature type="region of interest" description="Disordered" evidence="8">
    <location>
        <begin position="90"/>
        <end position="137"/>
    </location>
</feature>
<dbReference type="Pfam" id="PF16575">
    <property type="entry name" value="CLP1_P"/>
    <property type="match status" value="1"/>
</dbReference>
<feature type="region of interest" description="Disordered" evidence="8">
    <location>
        <begin position="1"/>
        <end position="76"/>
    </location>
</feature>
<feature type="compositionally biased region" description="Pro residues" evidence="8">
    <location>
        <begin position="20"/>
        <end position="34"/>
    </location>
</feature>
<keyword evidence="4" id="KW-0808">Transferase</keyword>
<dbReference type="PANTHER" id="PTHR12755">
    <property type="entry name" value="CLEAVAGE/POLYADENYLATION FACTOR IA SUBUNIT CLP1P"/>
    <property type="match status" value="1"/>
</dbReference>
<dbReference type="InterPro" id="IPR045116">
    <property type="entry name" value="Clp1/Grc3"/>
</dbReference>
<dbReference type="Gene3D" id="3.40.50.300">
    <property type="entry name" value="P-loop containing nucleotide triphosphate hydrolases"/>
    <property type="match status" value="1"/>
</dbReference>
<evidence type="ECO:0000259" key="9">
    <source>
        <dbReference type="Pfam" id="PF16575"/>
    </source>
</evidence>
<evidence type="ECO:0000256" key="4">
    <source>
        <dbReference type="ARBA" id="ARBA00022679"/>
    </source>
</evidence>
<dbReference type="InterPro" id="IPR027417">
    <property type="entry name" value="P-loop_NTPase"/>
</dbReference>
<evidence type="ECO:0000256" key="2">
    <source>
        <dbReference type="ARBA" id="ARBA00018706"/>
    </source>
</evidence>
<evidence type="ECO:0000256" key="3">
    <source>
        <dbReference type="ARBA" id="ARBA00019824"/>
    </source>
</evidence>
<dbReference type="PANTHER" id="PTHR12755:SF3">
    <property type="entry name" value="POLYNUCLEOTIDE 5'-HYDROXYL-KINASE NOL9"/>
    <property type="match status" value="1"/>
</dbReference>
<sequence length="763" mass="83685">MLSAVAARKARLQSQGSSQTPPPPKSSPPSPPPSARQNAKPPSKRKLSSQTPKPTREKRRKVSKEDKNMRYFQQKDLFKEQEDVIVVEDEDEAMSSESSEESDFERTAVPVVSRPRKRAWSPSAPMRDSSDEGEEGDTINQIDLDVTTPLQSQRPTVETVALLSTFRPVLDQNTFSIDSTELTSLGVSSSGNARVLSLHASDTLTLLGAYSLTVLRGSIHLSTVTLMPSTRCHRVFAPRSSPLPVIKCLPKYGQSQDIFTLPIRLQEQVKTSDAIILVQELRTGVEGLGRVCRTFENVFEPSRWQKNQSVPDLGLQGVYYACVPRQGSEEIREKYLRSNAIEPAFNEVNGVQSYLFSLDNIPLCRYQKVAFLECDLGQSEFTPGGMVALNVVSNPIFGPPFTHPSIPHQAHYIGSTSPRDSPSYYLEAINALIQTYNLDLQHAALIGSEETHPHDSRICDIIPLVVNMMGWTKGLGADLCKKIEEMVEASHVFHFEAPAEESWTPYNNHHGGGPSADMLNTSDAAQVYTLEPVSPTSIFTRYSPADHRTLSILSYFHAEFPPTPWNSTGPLRISYATSWNTTVPLCAQPPFELSAQSALDRVLLIQAGSEDVVPSEIVRVLNGAVVGLVACEPDVLDVDVNPSSEGVGGTTGIPYSQGAPPPSSTVSNCHGLALVRSVVSNTSTALLHLLTPLPSPVLCGVRPRVLVKGEMELPVWGMLDFRGEDSIAGVEKAKIPFLKWGKGEGMGGERRRVRRNLMRRGQM</sequence>
<name>A0A2R6NKH6_9APHY</name>
<keyword evidence="11" id="KW-1185">Reference proteome</keyword>
<evidence type="ECO:0000256" key="6">
    <source>
        <dbReference type="ARBA" id="ARBA00022777"/>
    </source>
</evidence>
<dbReference type="GO" id="GO:0005524">
    <property type="term" value="F:ATP binding"/>
    <property type="evidence" value="ECO:0007669"/>
    <property type="project" value="UniProtKB-KW"/>
</dbReference>
<protein>
    <recommendedName>
        <fullName evidence="3">Polynucleotide 5'-hydroxyl-kinase GRC3</fullName>
    </recommendedName>
    <alternativeName>
        <fullName evidence="2">Polynucleotide 5'-hydroxyl-kinase grc3</fullName>
    </alternativeName>
</protein>
<evidence type="ECO:0000313" key="10">
    <source>
        <dbReference type="EMBL" id="PSR72880.1"/>
    </source>
</evidence>
<accession>A0A2R6NKH6</accession>
<proteinExistence type="inferred from homology"/>
<evidence type="ECO:0000256" key="5">
    <source>
        <dbReference type="ARBA" id="ARBA00022741"/>
    </source>
</evidence>
<organism evidence="10 11">
    <name type="scientific">Hermanssonia centrifuga</name>
    <dbReference type="NCBI Taxonomy" id="98765"/>
    <lineage>
        <taxon>Eukaryota</taxon>
        <taxon>Fungi</taxon>
        <taxon>Dikarya</taxon>
        <taxon>Basidiomycota</taxon>
        <taxon>Agaricomycotina</taxon>
        <taxon>Agaricomycetes</taxon>
        <taxon>Polyporales</taxon>
        <taxon>Meruliaceae</taxon>
        <taxon>Hermanssonia</taxon>
    </lineage>
</organism>
<evidence type="ECO:0000256" key="1">
    <source>
        <dbReference type="ARBA" id="ARBA00011003"/>
    </source>
</evidence>
<evidence type="ECO:0000313" key="11">
    <source>
        <dbReference type="Proteomes" id="UP000186601"/>
    </source>
</evidence>
<reference evidence="10 11" key="1">
    <citation type="submission" date="2018-02" db="EMBL/GenBank/DDBJ databases">
        <title>Genome sequence of the basidiomycete white-rot fungus Phlebia centrifuga.</title>
        <authorList>
            <person name="Granchi Z."/>
            <person name="Peng M."/>
            <person name="de Vries R.P."/>
            <person name="Hilden K."/>
            <person name="Makela M.R."/>
            <person name="Grigoriev I."/>
            <person name="Riley R."/>
        </authorList>
    </citation>
    <scope>NUCLEOTIDE SEQUENCE [LARGE SCALE GENOMIC DNA]</scope>
    <source>
        <strain evidence="10 11">FBCC195</strain>
    </source>
</reference>
<dbReference type="GO" id="GO:0005634">
    <property type="term" value="C:nucleus"/>
    <property type="evidence" value="ECO:0007669"/>
    <property type="project" value="TreeGrafter"/>
</dbReference>
<dbReference type="GO" id="GO:0051731">
    <property type="term" value="F:polynucleotide 5'-hydroxyl-kinase activity"/>
    <property type="evidence" value="ECO:0007669"/>
    <property type="project" value="InterPro"/>
</dbReference>